<dbReference type="CDD" id="cd00165">
    <property type="entry name" value="S4"/>
    <property type="match status" value="1"/>
</dbReference>
<dbReference type="SUPFAM" id="SSF55174">
    <property type="entry name" value="Alpha-L RNA-binding motif"/>
    <property type="match status" value="1"/>
</dbReference>
<dbReference type="Gene3D" id="3.10.290.10">
    <property type="entry name" value="RNA-binding S4 domain"/>
    <property type="match status" value="1"/>
</dbReference>
<dbReference type="InterPro" id="IPR004538">
    <property type="entry name" value="Hemolysin_A/TlyA"/>
</dbReference>
<dbReference type="GO" id="GO:0008168">
    <property type="term" value="F:methyltransferase activity"/>
    <property type="evidence" value="ECO:0007669"/>
    <property type="project" value="UniProtKB-KW"/>
</dbReference>
<keyword evidence="6" id="KW-0489">Methyltransferase</keyword>
<proteinExistence type="inferred from homology"/>
<sequence length="288" mass="31226">DDARVRPSIDRGGVRGANGRGMERKGGGKTRLDELTVMTRPELSRNVAQSWIAQGKVLVDGQPVTKAGTKFKPSVKIEVIAEQPKYVCRAGLKLEKALEYFGVDVSGLTALDSGLSTGGFTDCLLQGGARKVYGVDVGYGQVAEKIRQDERVVIMERTNLRYVTQLPDVVDIVTLDLSFISVLKVLPAICKILKPGGTMLVLIKPQFEARRSQIGSKGVVRDASVHAEVIQNVIEGAKTFGFDYVAHTTSPIKGAKEGNTEFLAHFKLSEDGPPKEILEATTDRDEDA</sequence>
<dbReference type="GO" id="GO:0032259">
    <property type="term" value="P:methylation"/>
    <property type="evidence" value="ECO:0007669"/>
    <property type="project" value="UniProtKB-KW"/>
</dbReference>
<dbReference type="Pfam" id="PF01728">
    <property type="entry name" value="FtsJ"/>
    <property type="match status" value="1"/>
</dbReference>
<dbReference type="Pfam" id="PF01479">
    <property type="entry name" value="S4"/>
    <property type="match status" value="1"/>
</dbReference>
<dbReference type="PROSITE" id="PS50889">
    <property type="entry name" value="S4"/>
    <property type="match status" value="1"/>
</dbReference>
<keyword evidence="6" id="KW-0808">Transferase</keyword>
<evidence type="ECO:0000256" key="4">
    <source>
        <dbReference type="SAM" id="MobiDB-lite"/>
    </source>
</evidence>
<dbReference type="InterPro" id="IPR047048">
    <property type="entry name" value="TlyA"/>
</dbReference>
<dbReference type="InterPro" id="IPR029063">
    <property type="entry name" value="SAM-dependent_MTases_sf"/>
</dbReference>
<evidence type="ECO:0000313" key="6">
    <source>
        <dbReference type="EMBL" id="OUS48539.1"/>
    </source>
</evidence>
<dbReference type="PANTHER" id="PTHR32319">
    <property type="entry name" value="BACTERIAL HEMOLYSIN-LIKE PROTEIN"/>
    <property type="match status" value="1"/>
</dbReference>
<evidence type="ECO:0000256" key="3">
    <source>
        <dbReference type="PROSITE-ProRule" id="PRU00182"/>
    </source>
</evidence>
<dbReference type="AlphaFoldDB" id="A0A1Y5IG72"/>
<evidence type="ECO:0000256" key="2">
    <source>
        <dbReference type="ARBA" id="ARBA00029460"/>
    </source>
</evidence>
<dbReference type="PIRSF" id="PIRSF005578">
    <property type="entry name" value="TlyA"/>
    <property type="match status" value="1"/>
</dbReference>
<feature type="non-terminal residue" evidence="6">
    <location>
        <position position="1"/>
    </location>
</feature>
<accession>A0A1Y5IG72</accession>
<dbReference type="Proteomes" id="UP000195557">
    <property type="component" value="Unassembled WGS sequence"/>
</dbReference>
<feature type="region of interest" description="Disordered" evidence="4">
    <location>
        <begin position="1"/>
        <end position="28"/>
    </location>
</feature>
<dbReference type="GO" id="GO:0003723">
    <property type="term" value="F:RNA binding"/>
    <property type="evidence" value="ECO:0007669"/>
    <property type="project" value="UniProtKB-KW"/>
</dbReference>
<evidence type="ECO:0000256" key="1">
    <source>
        <dbReference type="ARBA" id="ARBA00022884"/>
    </source>
</evidence>
<evidence type="ECO:0000259" key="5">
    <source>
        <dbReference type="SMART" id="SM00363"/>
    </source>
</evidence>
<feature type="domain" description="RNA-binding S4" evidence="5">
    <location>
        <begin position="30"/>
        <end position="95"/>
    </location>
</feature>
<organism evidence="6">
    <name type="scientific">Ostreococcus tauri</name>
    <name type="common">Marine green alga</name>
    <dbReference type="NCBI Taxonomy" id="70448"/>
    <lineage>
        <taxon>Eukaryota</taxon>
        <taxon>Viridiplantae</taxon>
        <taxon>Chlorophyta</taxon>
        <taxon>Mamiellophyceae</taxon>
        <taxon>Mamiellales</taxon>
        <taxon>Bathycoccaceae</taxon>
        <taxon>Ostreococcus</taxon>
    </lineage>
</organism>
<dbReference type="EMBL" id="KZ155774">
    <property type="protein sequence ID" value="OUS48539.1"/>
    <property type="molecule type" value="Genomic_DNA"/>
</dbReference>
<dbReference type="SMART" id="SM00363">
    <property type="entry name" value="S4"/>
    <property type="match status" value="1"/>
</dbReference>
<name>A0A1Y5IG72_OSTTA</name>
<protein>
    <submittedName>
        <fullName evidence="6">S-adenosyl-L-methionine-dependent methyltransferase</fullName>
    </submittedName>
</protein>
<gene>
    <name evidence="6" type="ORF">BE221DRAFT_68248</name>
</gene>
<comment type="similarity">
    <text evidence="2">Belongs to the TlyA family.</text>
</comment>
<dbReference type="InterPro" id="IPR002942">
    <property type="entry name" value="S4_RNA-bd"/>
</dbReference>
<feature type="compositionally biased region" description="Basic and acidic residues" evidence="4">
    <location>
        <begin position="1"/>
        <end position="13"/>
    </location>
</feature>
<keyword evidence="1 3" id="KW-0694">RNA-binding</keyword>
<reference evidence="6" key="1">
    <citation type="submission" date="2017-04" db="EMBL/GenBank/DDBJ databases">
        <title>Population genomics of picophytoplankton unveils novel chromosome hypervariability.</title>
        <authorList>
            <consortium name="DOE Joint Genome Institute"/>
            <person name="Blanc-Mathieu R."/>
            <person name="Krasovec M."/>
            <person name="Hebrard M."/>
            <person name="Yau S."/>
            <person name="Desgranges E."/>
            <person name="Martin J."/>
            <person name="Schackwitz W."/>
            <person name="Kuo A."/>
            <person name="Salin G."/>
            <person name="Donnadieu C."/>
            <person name="Desdevises Y."/>
            <person name="Sanchez-Ferandin S."/>
            <person name="Moreau H."/>
            <person name="Rivals E."/>
            <person name="Grigoriev I.V."/>
            <person name="Grimsley N."/>
            <person name="Eyre-Walker A."/>
            <person name="Piganeau G."/>
        </authorList>
    </citation>
    <scope>NUCLEOTIDE SEQUENCE [LARGE SCALE GENOMIC DNA]</scope>
    <source>
        <strain evidence="6">RCC 1115</strain>
    </source>
</reference>
<dbReference type="InterPro" id="IPR036986">
    <property type="entry name" value="S4_RNA-bd_sf"/>
</dbReference>
<dbReference type="eggNOG" id="ENOG502QRA0">
    <property type="taxonomic scope" value="Eukaryota"/>
</dbReference>
<dbReference type="PANTHER" id="PTHR32319:SF0">
    <property type="entry name" value="BACTERIAL HEMOLYSIN-LIKE PROTEIN"/>
    <property type="match status" value="1"/>
</dbReference>
<dbReference type="InterPro" id="IPR002877">
    <property type="entry name" value="RNA_MeTrfase_FtsJ_dom"/>
</dbReference>
<dbReference type="SUPFAM" id="SSF53335">
    <property type="entry name" value="S-adenosyl-L-methionine-dependent methyltransferases"/>
    <property type="match status" value="1"/>
</dbReference>
<dbReference type="Gene3D" id="3.40.50.150">
    <property type="entry name" value="Vaccinia Virus protein VP39"/>
    <property type="match status" value="1"/>
</dbReference>
<dbReference type="NCBIfam" id="TIGR00478">
    <property type="entry name" value="tly"/>
    <property type="match status" value="1"/>
</dbReference>